<feature type="domain" description="Glycosyltransferase 2-like" evidence="4">
    <location>
        <begin position="16"/>
        <end position="121"/>
    </location>
</feature>
<evidence type="ECO:0000313" key="5">
    <source>
        <dbReference type="EMBL" id="EAZ82520.2"/>
    </source>
</evidence>
<dbReference type="SUPFAM" id="SSF53448">
    <property type="entry name" value="Nucleotide-diphospho-sugar transferases"/>
    <property type="match status" value="1"/>
</dbReference>
<dbReference type="AlphaFoldDB" id="A3HRQ2"/>
<evidence type="ECO:0000256" key="2">
    <source>
        <dbReference type="ARBA" id="ARBA00022676"/>
    </source>
</evidence>
<dbReference type="HOGENOM" id="CLU_023845_5_1_10"/>
<dbReference type="EMBL" id="CM001023">
    <property type="protein sequence ID" value="EAZ82520.2"/>
    <property type="molecule type" value="Genomic_DNA"/>
</dbReference>
<dbReference type="eggNOG" id="COG1216">
    <property type="taxonomic scope" value="Bacteria"/>
</dbReference>
<dbReference type="InterPro" id="IPR029044">
    <property type="entry name" value="Nucleotide-diphossugar_trans"/>
</dbReference>
<evidence type="ECO:0000256" key="3">
    <source>
        <dbReference type="ARBA" id="ARBA00022679"/>
    </source>
</evidence>
<dbReference type="EMBL" id="AAXU02000001">
    <property type="protein sequence ID" value="EAZ82520.2"/>
    <property type="molecule type" value="Genomic_DNA"/>
</dbReference>
<keyword evidence="2" id="KW-0328">Glycosyltransferase</keyword>
<evidence type="ECO:0000313" key="6">
    <source>
        <dbReference type="Proteomes" id="UP000003919"/>
    </source>
</evidence>
<reference evidence="5 6" key="1">
    <citation type="journal article" date="2011" name="J. Bacteriol.">
        <title>Complete genome sequence of Algoriphagus sp. PR1, bacterial prey of a colony-forming choanoflagellate.</title>
        <authorList>
            <person name="Alegado R.A."/>
            <person name="Ferriera S."/>
            <person name="Nusbaum C."/>
            <person name="Young S.K."/>
            <person name="Zeng Q."/>
            <person name="Imamovic A."/>
            <person name="Fairclough S.R."/>
            <person name="King N."/>
        </authorList>
    </citation>
    <scope>NUCLEOTIDE SEQUENCE [LARGE SCALE GENOMIC DNA]</scope>
    <source>
        <strain evidence="5 6">PR1</strain>
    </source>
</reference>
<dbReference type="STRING" id="388413.ALPR1_09905"/>
<organism evidence="5 6">
    <name type="scientific">Algoriphagus machipongonensis</name>
    <dbReference type="NCBI Taxonomy" id="388413"/>
    <lineage>
        <taxon>Bacteria</taxon>
        <taxon>Pseudomonadati</taxon>
        <taxon>Bacteroidota</taxon>
        <taxon>Cytophagia</taxon>
        <taxon>Cytophagales</taxon>
        <taxon>Cyclobacteriaceae</taxon>
        <taxon>Algoriphagus</taxon>
    </lineage>
</organism>
<dbReference type="Gene3D" id="3.90.550.10">
    <property type="entry name" value="Spore Coat Polysaccharide Biosynthesis Protein SpsA, Chain A"/>
    <property type="match status" value="1"/>
</dbReference>
<dbReference type="PANTHER" id="PTHR43179:SF12">
    <property type="entry name" value="GALACTOFURANOSYLTRANSFERASE GLFT2"/>
    <property type="match status" value="1"/>
</dbReference>
<evidence type="ECO:0000259" key="4">
    <source>
        <dbReference type="Pfam" id="PF00535"/>
    </source>
</evidence>
<accession>A3HRQ2</accession>
<keyword evidence="3 5" id="KW-0808">Transferase</keyword>
<sequence length="295" mass="33660">MKSKNIYYYLVLKLAVLITCHNRKEKTKKCLQNLFEQELPERASMDVFLCDDGSSDGTSEMVNQEFPMVHLISGTGNLYWNGGMRLAWEKALENGSFDFFLWLNDDTFLYKGAITSIVNSYSILEKPGIISAACCDPLTKKYTYGGHGDPSPIFPNGKLQKLKFINGNFVLVPKEIVQKIGVLSTAYTQNLGDFDYGLRAQKAGFNCYLTEEYLGECEYNQGEDWANSQLKLGKRWKIAHSIKGLNMREFIHFKTFHEGKIVGFKSTVDTYLKLLAPKQYVQVRNFLKKKVLKSL</sequence>
<comment type="caution">
    <text evidence="5">The sequence shown here is derived from an EMBL/GenBank/DDBJ whole genome shotgun (WGS) entry which is preliminary data.</text>
</comment>
<comment type="similarity">
    <text evidence="1">Belongs to the glycosyltransferase 2 family.</text>
</comment>
<proteinExistence type="inferred from homology"/>
<dbReference type="PANTHER" id="PTHR43179">
    <property type="entry name" value="RHAMNOSYLTRANSFERASE WBBL"/>
    <property type="match status" value="1"/>
</dbReference>
<gene>
    <name evidence="5" type="ORF">ALPR1_09905</name>
</gene>
<dbReference type="Proteomes" id="UP000003919">
    <property type="component" value="Chromosome"/>
</dbReference>
<name>A3HRQ2_9BACT</name>
<dbReference type="Pfam" id="PF00535">
    <property type="entry name" value="Glycos_transf_2"/>
    <property type="match status" value="1"/>
</dbReference>
<keyword evidence="6" id="KW-1185">Reference proteome</keyword>
<protein>
    <submittedName>
        <fullName evidence="5">Glycosyl transferase, family 2</fullName>
    </submittedName>
</protein>
<evidence type="ECO:0000256" key="1">
    <source>
        <dbReference type="ARBA" id="ARBA00006739"/>
    </source>
</evidence>
<dbReference type="GO" id="GO:0016757">
    <property type="term" value="F:glycosyltransferase activity"/>
    <property type="evidence" value="ECO:0007669"/>
    <property type="project" value="UniProtKB-KW"/>
</dbReference>
<dbReference type="InterPro" id="IPR001173">
    <property type="entry name" value="Glyco_trans_2-like"/>
</dbReference>